<feature type="compositionally biased region" description="Basic and acidic residues" evidence="3">
    <location>
        <begin position="184"/>
        <end position="193"/>
    </location>
</feature>
<accession>A0A2K1QX88</accession>
<dbReference type="FunCoup" id="A0A2K1QX88">
    <property type="interactions" value="302"/>
</dbReference>
<organism evidence="5 6">
    <name type="scientific">Sphaceloma murrayae</name>
    <dbReference type="NCBI Taxonomy" id="2082308"/>
    <lineage>
        <taxon>Eukaryota</taxon>
        <taxon>Fungi</taxon>
        <taxon>Dikarya</taxon>
        <taxon>Ascomycota</taxon>
        <taxon>Pezizomycotina</taxon>
        <taxon>Dothideomycetes</taxon>
        <taxon>Dothideomycetidae</taxon>
        <taxon>Myriangiales</taxon>
        <taxon>Elsinoaceae</taxon>
        <taxon>Sphaceloma</taxon>
    </lineage>
</organism>
<evidence type="ECO:0000259" key="4">
    <source>
        <dbReference type="PROSITE" id="PS50102"/>
    </source>
</evidence>
<protein>
    <recommendedName>
        <fullName evidence="4">RRM domain-containing protein</fullName>
    </recommendedName>
</protein>
<dbReference type="Pfam" id="PF00076">
    <property type="entry name" value="RRM_1"/>
    <property type="match status" value="1"/>
</dbReference>
<comment type="caution">
    <text evidence="5">The sequence shown here is derived from an EMBL/GenBank/DDBJ whole genome shotgun (WGS) entry which is preliminary data.</text>
</comment>
<dbReference type="InterPro" id="IPR035979">
    <property type="entry name" value="RBD_domain_sf"/>
</dbReference>
<dbReference type="SUPFAM" id="SSF54928">
    <property type="entry name" value="RNA-binding domain, RBD"/>
    <property type="match status" value="1"/>
</dbReference>
<dbReference type="PANTHER" id="PTHR23236:SF51">
    <property type="entry name" value="NUCLEOLAR PROTEIN 6"/>
    <property type="match status" value="1"/>
</dbReference>
<dbReference type="GO" id="GO:0042274">
    <property type="term" value="P:ribosomal small subunit biogenesis"/>
    <property type="evidence" value="ECO:0007669"/>
    <property type="project" value="TreeGrafter"/>
</dbReference>
<dbReference type="InParanoid" id="A0A2K1QX88"/>
<dbReference type="FunFam" id="3.30.70.330:FF:000376">
    <property type="entry name" value="Putative RNA binding protein"/>
    <property type="match status" value="1"/>
</dbReference>
<dbReference type="STRING" id="2082308.A0A2K1QX88"/>
<reference evidence="5 6" key="1">
    <citation type="submission" date="2017-06" db="EMBL/GenBank/DDBJ databases">
        <title>Draft genome sequence of a variant of Elsinoe murrayae.</title>
        <authorList>
            <person name="Cheng Q."/>
        </authorList>
    </citation>
    <scope>NUCLEOTIDE SEQUENCE [LARGE SCALE GENOMIC DNA]</scope>
    <source>
        <strain evidence="5 6">CQ-2017a</strain>
    </source>
</reference>
<dbReference type="PANTHER" id="PTHR23236">
    <property type="entry name" value="EUKARYOTIC TRANSLATION INITIATION FACTOR 4B/4H"/>
    <property type="match status" value="1"/>
</dbReference>
<dbReference type="InterPro" id="IPR012677">
    <property type="entry name" value="Nucleotide-bd_a/b_plait_sf"/>
</dbReference>
<evidence type="ECO:0000313" key="6">
    <source>
        <dbReference type="Proteomes" id="UP000243797"/>
    </source>
</evidence>
<dbReference type="CDD" id="cd12400">
    <property type="entry name" value="RRM_Nop6"/>
    <property type="match status" value="1"/>
</dbReference>
<sequence>MSDTEVLSGKAKKAKRSEERFKKSKKRKRDTQAEEVVQDADKSGEQGAGPEETQKKEAVMKTTSRKRKTGEQDESAPGDPEQASQTRKKRKQDDANAEAGSNDAAESKQPSKHRYICFIGNLPYSATDATIAEHFKAITPTSIRHRTDPKTKKSKGFAFLEFDAYDRMKTCLKLYHHSMFDSGKPNDKGRRINVELTAGGGGKGEQRKKKLGEKNTRLEDQRKRRAEALAKQEKRKEGKGKTEGKNDGGGARSKRTPAIDQDGGMESVDASEGVHPARLAMMNKSR</sequence>
<dbReference type="GO" id="GO:0019843">
    <property type="term" value="F:rRNA binding"/>
    <property type="evidence" value="ECO:0007669"/>
    <property type="project" value="TreeGrafter"/>
</dbReference>
<dbReference type="SMART" id="SM00360">
    <property type="entry name" value="RRM"/>
    <property type="match status" value="1"/>
</dbReference>
<dbReference type="PROSITE" id="PS50102">
    <property type="entry name" value="RRM"/>
    <property type="match status" value="1"/>
</dbReference>
<keyword evidence="6" id="KW-1185">Reference proteome</keyword>
<feature type="domain" description="RRM" evidence="4">
    <location>
        <begin position="115"/>
        <end position="199"/>
    </location>
</feature>
<dbReference type="OrthoDB" id="167718at2759"/>
<dbReference type="InterPro" id="IPR000504">
    <property type="entry name" value="RRM_dom"/>
</dbReference>
<gene>
    <name evidence="5" type="ORF">CAC42_7434</name>
</gene>
<proteinExistence type="predicted"/>
<dbReference type="GO" id="GO:0005730">
    <property type="term" value="C:nucleolus"/>
    <property type="evidence" value="ECO:0007669"/>
    <property type="project" value="TreeGrafter"/>
</dbReference>
<name>A0A2K1QX88_9PEZI</name>
<evidence type="ECO:0000313" key="5">
    <source>
        <dbReference type="EMBL" id="PNS19590.1"/>
    </source>
</evidence>
<dbReference type="EMBL" id="NKHZ01000031">
    <property type="protein sequence ID" value="PNS19590.1"/>
    <property type="molecule type" value="Genomic_DNA"/>
</dbReference>
<dbReference type="InterPro" id="IPR034228">
    <property type="entry name" value="Nop6_RRM"/>
</dbReference>
<feature type="region of interest" description="Disordered" evidence="3">
    <location>
        <begin position="1"/>
        <end position="111"/>
    </location>
</feature>
<feature type="region of interest" description="Disordered" evidence="3">
    <location>
        <begin position="180"/>
        <end position="286"/>
    </location>
</feature>
<dbReference type="AlphaFoldDB" id="A0A2K1QX88"/>
<feature type="compositionally biased region" description="Basic and acidic residues" evidence="3">
    <location>
        <begin position="212"/>
        <end position="246"/>
    </location>
</feature>
<keyword evidence="1 2" id="KW-0694">RNA-binding</keyword>
<evidence type="ECO:0000256" key="1">
    <source>
        <dbReference type="ARBA" id="ARBA00022884"/>
    </source>
</evidence>
<evidence type="ECO:0000256" key="3">
    <source>
        <dbReference type="SAM" id="MobiDB-lite"/>
    </source>
</evidence>
<dbReference type="Proteomes" id="UP000243797">
    <property type="component" value="Unassembled WGS sequence"/>
</dbReference>
<evidence type="ECO:0000256" key="2">
    <source>
        <dbReference type="PROSITE-ProRule" id="PRU00176"/>
    </source>
</evidence>
<dbReference type="Gene3D" id="3.30.70.330">
    <property type="match status" value="1"/>
</dbReference>